<organism evidence="2 3">
    <name type="scientific">Citricoccus parietis</name>
    <dbReference type="NCBI Taxonomy" id="592307"/>
    <lineage>
        <taxon>Bacteria</taxon>
        <taxon>Bacillati</taxon>
        <taxon>Actinomycetota</taxon>
        <taxon>Actinomycetes</taxon>
        <taxon>Micrococcales</taxon>
        <taxon>Micrococcaceae</taxon>
        <taxon>Citricoccus</taxon>
    </lineage>
</organism>
<evidence type="ECO:0000256" key="1">
    <source>
        <dbReference type="SAM" id="MobiDB-lite"/>
    </source>
</evidence>
<proteinExistence type="predicted"/>
<feature type="region of interest" description="Disordered" evidence="1">
    <location>
        <begin position="1"/>
        <end position="52"/>
    </location>
</feature>
<sequence length="52" mass="5555">MDEAGVPVQGGHVIAVVQGPDGQQSRRESAPQGGHRRLRHHVVGGGAERQHR</sequence>
<feature type="compositionally biased region" description="Gly residues" evidence="1">
    <location>
        <begin position="43"/>
        <end position="52"/>
    </location>
</feature>
<evidence type="ECO:0000313" key="3">
    <source>
        <dbReference type="Proteomes" id="UP001589575"/>
    </source>
</evidence>
<dbReference type="EMBL" id="JBHMFI010000001">
    <property type="protein sequence ID" value="MFB9070831.1"/>
    <property type="molecule type" value="Genomic_DNA"/>
</dbReference>
<accession>A0ABV5FVX7</accession>
<dbReference type="Proteomes" id="UP001589575">
    <property type="component" value="Unassembled WGS sequence"/>
</dbReference>
<comment type="caution">
    <text evidence="2">The sequence shown here is derived from an EMBL/GenBank/DDBJ whole genome shotgun (WGS) entry which is preliminary data.</text>
</comment>
<gene>
    <name evidence="2" type="ORF">ACFFX0_06330</name>
</gene>
<reference evidence="2 3" key="1">
    <citation type="submission" date="2024-09" db="EMBL/GenBank/DDBJ databases">
        <authorList>
            <person name="Sun Q."/>
            <person name="Mori K."/>
        </authorList>
    </citation>
    <scope>NUCLEOTIDE SEQUENCE [LARGE SCALE GENOMIC DNA]</scope>
    <source>
        <strain evidence="2 3">CCM 7609</strain>
    </source>
</reference>
<evidence type="ECO:0000313" key="2">
    <source>
        <dbReference type="EMBL" id="MFB9070831.1"/>
    </source>
</evidence>
<keyword evidence="3" id="KW-1185">Reference proteome</keyword>
<protein>
    <submittedName>
        <fullName evidence="2">Uncharacterized protein</fullName>
    </submittedName>
</protein>
<name>A0ABV5FVX7_9MICC</name>